<gene>
    <name evidence="2" type="primary">LOC121224186</name>
</gene>
<dbReference type="RefSeq" id="XP_040962915.1">
    <property type="nucleotide sequence ID" value="XM_041106981.1"/>
</dbReference>
<keyword evidence="1" id="KW-1185">Reference proteome</keyword>
<evidence type="ECO:0000313" key="1">
    <source>
        <dbReference type="Proteomes" id="UP000818029"/>
    </source>
</evidence>
<evidence type="ECO:0000313" key="2">
    <source>
        <dbReference type="RefSeq" id="XP_040962915.1"/>
    </source>
</evidence>
<organism evidence="1 2">
    <name type="scientific">Gossypium hirsutum</name>
    <name type="common">Upland cotton</name>
    <name type="synonym">Gossypium mexicanum</name>
    <dbReference type="NCBI Taxonomy" id="3635"/>
    <lineage>
        <taxon>Eukaryota</taxon>
        <taxon>Viridiplantae</taxon>
        <taxon>Streptophyta</taxon>
        <taxon>Embryophyta</taxon>
        <taxon>Tracheophyta</taxon>
        <taxon>Spermatophyta</taxon>
        <taxon>Magnoliopsida</taxon>
        <taxon>eudicotyledons</taxon>
        <taxon>Gunneridae</taxon>
        <taxon>Pentapetalae</taxon>
        <taxon>rosids</taxon>
        <taxon>malvids</taxon>
        <taxon>Malvales</taxon>
        <taxon>Malvaceae</taxon>
        <taxon>Malvoideae</taxon>
        <taxon>Gossypium</taxon>
    </lineage>
</organism>
<name>A0ABM3B783_GOSHI</name>
<sequence>MRKLPLKAQHADPPPPGRVTARVMPLYGAILRPLYQALNDAVLQSLQNQNFLKKNHFLSSFNTKQQRNPLLGLHLLCRRQSRPTHGLRRCPNFRWRWKREHRNKTGCREEKTWRSLPRDVRQLEACWRRWADMRLILRFLWARLTWVLGY</sequence>
<reference evidence="1" key="1">
    <citation type="journal article" date="2020" name="Nat. Genet.">
        <title>Genomic diversifications of five Gossypium allopolyploid species and their impact on cotton improvement.</title>
        <authorList>
            <person name="Chen Z.J."/>
            <person name="Sreedasyam A."/>
            <person name="Ando A."/>
            <person name="Song Q."/>
            <person name="De Santiago L.M."/>
            <person name="Hulse-Kemp A.M."/>
            <person name="Ding M."/>
            <person name="Ye W."/>
            <person name="Kirkbride R.C."/>
            <person name="Jenkins J."/>
            <person name="Plott C."/>
            <person name="Lovell J."/>
            <person name="Lin Y.M."/>
            <person name="Vaughn R."/>
            <person name="Liu B."/>
            <person name="Simpson S."/>
            <person name="Scheffler B.E."/>
            <person name="Wen L."/>
            <person name="Saski C.A."/>
            <person name="Grover C.E."/>
            <person name="Hu G."/>
            <person name="Conover J.L."/>
            <person name="Carlson J.W."/>
            <person name="Shu S."/>
            <person name="Boston L.B."/>
            <person name="Williams M."/>
            <person name="Peterson D.G."/>
            <person name="McGee K."/>
            <person name="Jones D.C."/>
            <person name="Wendel J.F."/>
            <person name="Stelly D.M."/>
            <person name="Grimwood J."/>
            <person name="Schmutz J."/>
        </authorList>
    </citation>
    <scope>NUCLEOTIDE SEQUENCE [LARGE SCALE GENOMIC DNA]</scope>
    <source>
        <strain evidence="1">cv. TM-1</strain>
    </source>
</reference>
<dbReference type="GeneID" id="121224186"/>
<dbReference type="Proteomes" id="UP000818029">
    <property type="component" value="Chromosome D12"/>
</dbReference>
<protein>
    <submittedName>
        <fullName evidence="2">Uncharacterized protein</fullName>
    </submittedName>
</protein>
<accession>A0ABM3B783</accession>
<reference evidence="2" key="2">
    <citation type="submission" date="2025-08" db="UniProtKB">
        <authorList>
            <consortium name="RefSeq"/>
        </authorList>
    </citation>
    <scope>IDENTIFICATION</scope>
</reference>
<proteinExistence type="predicted"/>